<dbReference type="AlphaFoldDB" id="A0A829YAX9"/>
<feature type="chain" id="PRO_5032933138" evidence="1">
    <location>
        <begin position="24"/>
        <end position="109"/>
    </location>
</feature>
<dbReference type="EMBL" id="BLJN01000002">
    <property type="protein sequence ID" value="GFE79856.1"/>
    <property type="molecule type" value="Genomic_DNA"/>
</dbReference>
<keyword evidence="1" id="KW-0732">Signal</keyword>
<organism evidence="2 3">
    <name type="scientific">Steroidobacter agaridevorans</name>
    <dbReference type="NCBI Taxonomy" id="2695856"/>
    <lineage>
        <taxon>Bacteria</taxon>
        <taxon>Pseudomonadati</taxon>
        <taxon>Pseudomonadota</taxon>
        <taxon>Gammaproteobacteria</taxon>
        <taxon>Steroidobacterales</taxon>
        <taxon>Steroidobacteraceae</taxon>
        <taxon>Steroidobacter</taxon>
    </lineage>
</organism>
<sequence>MKRMFASSALALVMVLLSQHAAAEAVGRVVAVGCHNTDNVCWVEVEGFTGSPACGTSYQLRWDAGTAWGNRWYATLLAAKASGNRVRLEIASYCSAQGYPTFLYGSVID</sequence>
<accession>A0A829YAX9</accession>
<reference evidence="3" key="1">
    <citation type="submission" date="2020-01" db="EMBL/GenBank/DDBJ databases">
        <title>'Steroidobacter agaridevorans' sp. nov., agar-degrading bacteria isolated from rhizosphere soils.</title>
        <authorList>
            <person name="Ikenaga M."/>
            <person name="Kataoka M."/>
            <person name="Murouchi A."/>
            <person name="Katsuragi S."/>
            <person name="Sakai M."/>
        </authorList>
    </citation>
    <scope>NUCLEOTIDE SEQUENCE [LARGE SCALE GENOMIC DNA]</scope>
    <source>
        <strain evidence="3">YU21-B</strain>
    </source>
</reference>
<protein>
    <submittedName>
        <fullName evidence="2">Uncharacterized protein</fullName>
    </submittedName>
</protein>
<keyword evidence="3" id="KW-1185">Reference proteome</keyword>
<dbReference type="RefSeq" id="WP_161811613.1">
    <property type="nucleotide sequence ID" value="NZ_BLJN01000002.1"/>
</dbReference>
<evidence type="ECO:0000313" key="3">
    <source>
        <dbReference type="Proteomes" id="UP000445000"/>
    </source>
</evidence>
<proteinExistence type="predicted"/>
<feature type="signal peptide" evidence="1">
    <location>
        <begin position="1"/>
        <end position="23"/>
    </location>
</feature>
<name>A0A829YAX9_9GAMM</name>
<evidence type="ECO:0000256" key="1">
    <source>
        <dbReference type="SAM" id="SignalP"/>
    </source>
</evidence>
<evidence type="ECO:0000313" key="2">
    <source>
        <dbReference type="EMBL" id="GFE79856.1"/>
    </source>
</evidence>
<dbReference type="Proteomes" id="UP000445000">
    <property type="component" value="Unassembled WGS sequence"/>
</dbReference>
<comment type="caution">
    <text evidence="2">The sequence shown here is derived from an EMBL/GenBank/DDBJ whole genome shotgun (WGS) entry which is preliminary data.</text>
</comment>
<gene>
    <name evidence="2" type="ORF">GCM10011487_18560</name>
</gene>